<keyword evidence="5" id="KW-1185">Reference proteome</keyword>
<evidence type="ECO:0000313" key="4">
    <source>
        <dbReference type="EMBL" id="AGA33523.1"/>
    </source>
</evidence>
<dbReference type="Proteomes" id="UP000010809">
    <property type="component" value="Chromosome"/>
</dbReference>
<protein>
    <submittedName>
        <fullName evidence="4">Signal-transduction protein with CBS domains</fullName>
    </submittedName>
</protein>
<dbReference type="PROSITE" id="PS51371">
    <property type="entry name" value="CBS"/>
    <property type="match status" value="2"/>
</dbReference>
<evidence type="ECO:0000259" key="3">
    <source>
        <dbReference type="PROSITE" id="PS51371"/>
    </source>
</evidence>
<dbReference type="InterPro" id="IPR051257">
    <property type="entry name" value="Diverse_CBS-Domain"/>
</dbReference>
<accession>L0DWV1</accession>
<feature type="domain" description="CBS" evidence="3">
    <location>
        <begin position="74"/>
        <end position="130"/>
    </location>
</feature>
<dbReference type="Pfam" id="PF00571">
    <property type="entry name" value="CBS"/>
    <property type="match status" value="2"/>
</dbReference>
<dbReference type="eggNOG" id="COG2905">
    <property type="taxonomic scope" value="Bacteria"/>
</dbReference>
<feature type="domain" description="CBS" evidence="3">
    <location>
        <begin position="7"/>
        <end position="65"/>
    </location>
</feature>
<dbReference type="RefSeq" id="WP_015258650.1">
    <property type="nucleotide sequence ID" value="NC_019902.2"/>
</dbReference>
<dbReference type="OrthoDB" id="9771532at2"/>
<evidence type="ECO:0000313" key="5">
    <source>
        <dbReference type="Proteomes" id="UP000010809"/>
    </source>
</evidence>
<evidence type="ECO:0000256" key="1">
    <source>
        <dbReference type="ARBA" id="ARBA00023122"/>
    </source>
</evidence>
<dbReference type="HOGENOM" id="CLU_040681_12_3_6"/>
<dbReference type="EMBL" id="CP003989">
    <property type="protein sequence ID" value="AGA33523.1"/>
    <property type="molecule type" value="Genomic_DNA"/>
</dbReference>
<proteinExistence type="predicted"/>
<sequence length="137" mass="15146">MLVKDIMQTEVVTISPLATLREAMAKMKAHRVKSLIVERRDEHDAYGIITYTTILGTIVAEEGDIDLVNVYDVCTKPALIVPQVMDVKYVARMMVAQNLQRLVVLEHGNLVGLVTMNDIVGEVLAMAERSHIEGAGE</sequence>
<name>L0DWV1_THIND</name>
<dbReference type="KEGG" id="tni:TVNIR_1862"/>
<dbReference type="InterPro" id="IPR000644">
    <property type="entry name" value="CBS_dom"/>
</dbReference>
<dbReference type="PANTHER" id="PTHR43080">
    <property type="entry name" value="CBS DOMAIN-CONTAINING PROTEIN CBSX3, MITOCHONDRIAL"/>
    <property type="match status" value="1"/>
</dbReference>
<dbReference type="SMART" id="SM00116">
    <property type="entry name" value="CBS"/>
    <property type="match status" value="2"/>
</dbReference>
<dbReference type="STRING" id="1255043.TVNIR_1862"/>
<evidence type="ECO:0000256" key="2">
    <source>
        <dbReference type="PROSITE-ProRule" id="PRU00703"/>
    </source>
</evidence>
<keyword evidence="1 2" id="KW-0129">CBS domain</keyword>
<dbReference type="PATRIC" id="fig|1255043.3.peg.1885"/>
<dbReference type="CDD" id="cd04630">
    <property type="entry name" value="CBS_pair_bac"/>
    <property type="match status" value="1"/>
</dbReference>
<organism evidence="4 5">
    <name type="scientific">Thioalkalivibrio nitratireducens (strain DSM 14787 / UNIQEM 213 / ALEN2)</name>
    <dbReference type="NCBI Taxonomy" id="1255043"/>
    <lineage>
        <taxon>Bacteria</taxon>
        <taxon>Pseudomonadati</taxon>
        <taxon>Pseudomonadota</taxon>
        <taxon>Gammaproteobacteria</taxon>
        <taxon>Chromatiales</taxon>
        <taxon>Ectothiorhodospiraceae</taxon>
        <taxon>Thioalkalivibrio</taxon>
    </lineage>
</organism>
<dbReference type="SUPFAM" id="SSF54631">
    <property type="entry name" value="CBS-domain pair"/>
    <property type="match status" value="1"/>
</dbReference>
<reference evidence="4" key="1">
    <citation type="submission" date="2015-12" db="EMBL/GenBank/DDBJ databases">
        <authorList>
            <person name="Tikhonova T.V."/>
            <person name="Pavlov A.R."/>
            <person name="Beletsky A.V."/>
            <person name="Mardanov A.V."/>
            <person name="Sorokin D.Y."/>
            <person name="Ravin N.V."/>
            <person name="Popov V.O."/>
        </authorList>
    </citation>
    <scope>NUCLEOTIDE SEQUENCE</scope>
    <source>
        <strain evidence="4">DSM 14787</strain>
    </source>
</reference>
<dbReference type="PANTHER" id="PTHR43080:SF2">
    <property type="entry name" value="CBS DOMAIN-CONTAINING PROTEIN"/>
    <property type="match status" value="1"/>
</dbReference>
<dbReference type="AlphaFoldDB" id="L0DWV1"/>
<dbReference type="InterPro" id="IPR046342">
    <property type="entry name" value="CBS_dom_sf"/>
</dbReference>
<gene>
    <name evidence="4" type="ordered locus">TVNIR_1862</name>
</gene>
<dbReference type="Gene3D" id="3.10.580.10">
    <property type="entry name" value="CBS-domain"/>
    <property type="match status" value="1"/>
</dbReference>